<dbReference type="GO" id="GO:0008270">
    <property type="term" value="F:zinc ion binding"/>
    <property type="evidence" value="ECO:0007669"/>
    <property type="project" value="InterPro"/>
</dbReference>
<dbReference type="InterPro" id="IPR001818">
    <property type="entry name" value="Pept_M10_metallopeptidase"/>
</dbReference>
<feature type="binding site" evidence="13">
    <location>
        <position position="232"/>
    </location>
    <ligand>
        <name>Zn(2+)</name>
        <dbReference type="ChEBI" id="CHEBI:29105"/>
        <label>2</label>
        <note>catalytic</note>
    </ligand>
</feature>
<dbReference type="InParanoid" id="A0A3B1KLB1"/>
<keyword evidence="18" id="KW-0812">Transmembrane</keyword>
<dbReference type="InterPro" id="IPR018487">
    <property type="entry name" value="Hemopexin-like_repeat"/>
</dbReference>
<dbReference type="Ensembl" id="ENSAMXT00000030273.1">
    <property type="protein sequence ID" value="ENSAMXP00000054691.1"/>
    <property type="gene ID" value="ENSAMXG00000007653.2"/>
</dbReference>
<feature type="binding site" evidence="14">
    <location>
        <position position="204"/>
    </location>
    <ligand>
        <name>Ca(2+)</name>
        <dbReference type="ChEBI" id="CHEBI:29108"/>
        <label>3</label>
    </ligand>
</feature>
<name>A0A3B1KLB1_ASTMX</name>
<comment type="cofactor">
    <cofactor evidence="14">
        <name>Ca(2+)</name>
        <dbReference type="ChEBI" id="CHEBI:29108"/>
    </cofactor>
    <text evidence="14">Can bind about 5 Ca(2+) ions per subunit.</text>
</comment>
<dbReference type="GO" id="GO:0030198">
    <property type="term" value="P:extracellular matrix organization"/>
    <property type="evidence" value="ECO:0007669"/>
    <property type="project" value="TreeGrafter"/>
</dbReference>
<evidence type="ECO:0000256" key="6">
    <source>
        <dbReference type="ARBA" id="ARBA00022801"/>
    </source>
</evidence>
<dbReference type="InterPro" id="IPR021190">
    <property type="entry name" value="Pept_M10A"/>
</dbReference>
<keyword evidence="11" id="KW-1015">Disulfide bond</keyword>
<dbReference type="SMART" id="SM00235">
    <property type="entry name" value="ZnMc"/>
    <property type="match status" value="1"/>
</dbReference>
<comment type="similarity">
    <text evidence="1">Belongs to the peptidase M10A family.</text>
</comment>
<evidence type="ECO:0000313" key="21">
    <source>
        <dbReference type="Proteomes" id="UP000018467"/>
    </source>
</evidence>
<dbReference type="GO" id="GO:0005615">
    <property type="term" value="C:extracellular space"/>
    <property type="evidence" value="ECO:0007669"/>
    <property type="project" value="TreeGrafter"/>
</dbReference>
<feature type="binding site" evidence="14">
    <location>
        <position position="199"/>
    </location>
    <ligand>
        <name>Zn(2+)</name>
        <dbReference type="ChEBI" id="CHEBI:29105"/>
        <label>1</label>
    </ligand>
</feature>
<feature type="repeat" description="Hemopexin" evidence="16">
    <location>
        <begin position="429"/>
        <end position="475"/>
    </location>
</feature>
<dbReference type="AlphaFoldDB" id="A0A3B1KLB1"/>
<accession>A0A3B1KLB1</accession>
<feature type="modified residue" description="Phosphotyrosine; by PKDCC" evidence="15">
    <location>
        <position position="372"/>
    </location>
</feature>
<dbReference type="GO" id="GO:0004222">
    <property type="term" value="F:metalloendopeptidase activity"/>
    <property type="evidence" value="ECO:0007669"/>
    <property type="project" value="InterPro"/>
</dbReference>
<dbReference type="Pfam" id="PF00413">
    <property type="entry name" value="Peptidase_M10"/>
    <property type="match status" value="1"/>
</dbReference>
<evidence type="ECO:0000256" key="12">
    <source>
        <dbReference type="PIRSR" id="PIRSR001191-1"/>
    </source>
</evidence>
<evidence type="ECO:0000256" key="14">
    <source>
        <dbReference type="PIRSR" id="PIRSR621190-2"/>
    </source>
</evidence>
<keyword evidence="9" id="KW-0482">Metalloprotease</keyword>
<dbReference type="FunFam" id="2.110.10.10:FF:000008">
    <property type="entry name" value="Matrix metallopeptidase 19"/>
    <property type="match status" value="1"/>
</dbReference>
<evidence type="ECO:0000256" key="10">
    <source>
        <dbReference type="ARBA" id="ARBA00023145"/>
    </source>
</evidence>
<sequence length="477" mass="54117">MGRCRSVKMGRVLILMLCMFMWMPLYAALHKKDLKEATVYLTKYGYLPTSLHHPKDQDGQVKQISEALRVFQKVMELPVSGRLDNATLVMMKQPRCGLKDPFNNRTLKYRVLGHWRKKTLSYRIYNHASSLGVAKTRAAIQTAFRYWSEVSPLRFHELNKGHPDIKISFHGRDRVCPVPFDGPGEVLAHADSPESGLVHFDEEELWTEGKSTGSNLRIVAAHEIGHALGLGHSQYRSALMGPVYTGYRNNFRLHPDDVRGIQALYGKPVEKPPPAPAVPNKPPADSAAPDPCTASLDAIMLGPLHKTFAFSGDYVWTISDAGYNTPIRINVLWKDLPGHINAAVHSPRTSKSYFLKGEKVWRYSGFKLDHSYPKVLLIPPNIDSAFYSNANKKLIFIKGSEYWQWDELGSSNELRQYPKSLKELVTGLPSNPDAAFTWTNGHTYLFKGDQYWRINPRGFIEKGYPLSKQDRWMQCSD</sequence>
<feature type="region of interest" description="Disordered" evidence="17">
    <location>
        <begin position="269"/>
        <end position="290"/>
    </location>
</feature>
<feature type="binding site" evidence="14">
    <location>
        <position position="182"/>
    </location>
    <ligand>
        <name>Ca(2+)</name>
        <dbReference type="ChEBI" id="CHEBI:29108"/>
        <label>3</label>
    </ligand>
</feature>
<evidence type="ECO:0000256" key="18">
    <source>
        <dbReference type="SAM" id="Phobius"/>
    </source>
</evidence>
<feature type="binding site" evidence="14">
    <location>
        <position position="297"/>
    </location>
    <ligand>
        <name>Ca(2+)</name>
        <dbReference type="ChEBI" id="CHEBI:29108"/>
        <label>4</label>
    </ligand>
</feature>
<feature type="binding site" evidence="13">
    <location>
        <position position="222"/>
    </location>
    <ligand>
        <name>Zn(2+)</name>
        <dbReference type="ChEBI" id="CHEBI:29105"/>
        <label>2</label>
        <note>catalytic</note>
    </ligand>
</feature>
<dbReference type="PROSITE" id="PS51642">
    <property type="entry name" value="HEMOPEXIN_2"/>
    <property type="match status" value="3"/>
</dbReference>
<dbReference type="Gene3D" id="2.110.10.10">
    <property type="entry name" value="Hemopexin-like domain"/>
    <property type="match status" value="2"/>
</dbReference>
<evidence type="ECO:0000256" key="8">
    <source>
        <dbReference type="ARBA" id="ARBA00022837"/>
    </source>
</evidence>
<dbReference type="InterPro" id="IPR033739">
    <property type="entry name" value="M10A_MMP"/>
</dbReference>
<feature type="binding site" evidence="13">
    <location>
        <position position="226"/>
    </location>
    <ligand>
        <name>Zn(2+)</name>
        <dbReference type="ChEBI" id="CHEBI:29105"/>
        <label>2</label>
        <note>catalytic</note>
    </ligand>
</feature>
<dbReference type="STRING" id="7994.ENSAMXP00000054691"/>
<dbReference type="GeneTree" id="ENSGT00940000158593"/>
<reference evidence="21" key="2">
    <citation type="journal article" date="2014" name="Nat. Commun.">
        <title>The cavefish genome reveals candidate genes for eye loss.</title>
        <authorList>
            <person name="McGaugh S.E."/>
            <person name="Gross J.B."/>
            <person name="Aken B."/>
            <person name="Blin M."/>
            <person name="Borowsky R."/>
            <person name="Chalopin D."/>
            <person name="Hinaux H."/>
            <person name="Jeffery W.R."/>
            <person name="Keene A."/>
            <person name="Ma L."/>
            <person name="Minx P."/>
            <person name="Murphy D."/>
            <person name="O'Quin K.E."/>
            <person name="Retaux S."/>
            <person name="Rohner N."/>
            <person name="Searle S.M."/>
            <person name="Stahl B.A."/>
            <person name="Tabin C."/>
            <person name="Volff J.N."/>
            <person name="Yoshizawa M."/>
            <person name="Warren W.C."/>
        </authorList>
    </citation>
    <scope>NUCLEOTIDE SEQUENCE [LARGE SCALE GENOMIC DNA]</scope>
    <source>
        <strain evidence="21">female</strain>
    </source>
</reference>
<dbReference type="PANTHER" id="PTHR10201">
    <property type="entry name" value="MATRIX METALLOPROTEINASE"/>
    <property type="match status" value="1"/>
</dbReference>
<protein>
    <submittedName>
        <fullName evidence="20">Matrix metallopeptidase 19</fullName>
    </submittedName>
</protein>
<feature type="binding site" description="in inhibited form" evidence="14">
    <location>
        <position position="96"/>
    </location>
    <ligand>
        <name>Zn(2+)</name>
        <dbReference type="ChEBI" id="CHEBI:29105"/>
        <label>2</label>
        <note>catalytic</note>
    </ligand>
</feature>
<reference evidence="21" key="1">
    <citation type="submission" date="2013-03" db="EMBL/GenBank/DDBJ databases">
        <authorList>
            <person name="Jeffery W."/>
            <person name="Warren W."/>
            <person name="Wilson R.K."/>
        </authorList>
    </citation>
    <scope>NUCLEOTIDE SEQUENCE</scope>
    <source>
        <strain evidence="21">female</strain>
    </source>
</reference>
<dbReference type="PIRSF" id="PIRSF001191">
    <property type="entry name" value="Peptidase_M10A_matrix"/>
    <property type="match status" value="1"/>
</dbReference>
<dbReference type="InterPro" id="IPR036375">
    <property type="entry name" value="Hemopexin-like_dom_sf"/>
</dbReference>
<reference evidence="20" key="3">
    <citation type="submission" date="2025-08" db="UniProtKB">
        <authorList>
            <consortium name="Ensembl"/>
        </authorList>
    </citation>
    <scope>IDENTIFICATION</scope>
</reference>
<dbReference type="OrthoDB" id="406838at2759"/>
<feature type="transmembrane region" description="Helical" evidence="18">
    <location>
        <begin position="12"/>
        <end position="29"/>
    </location>
</feature>
<evidence type="ECO:0000259" key="19">
    <source>
        <dbReference type="SMART" id="SM00235"/>
    </source>
</evidence>
<keyword evidence="4" id="KW-0732">Signal</keyword>
<keyword evidence="7 13" id="KW-0862">Zinc</keyword>
<feature type="binding site" evidence="14">
    <location>
        <position position="343"/>
    </location>
    <ligand>
        <name>Ca(2+)</name>
        <dbReference type="ChEBI" id="CHEBI:29108"/>
        <label>5</label>
    </ligand>
</feature>
<dbReference type="InterPro" id="IPR024079">
    <property type="entry name" value="MetalloPept_cat_dom_sf"/>
</dbReference>
<proteinExistence type="inferred from homology"/>
<keyword evidence="10" id="KW-0865">Zymogen</keyword>
<keyword evidence="2" id="KW-0645">Protease</keyword>
<evidence type="ECO:0000256" key="4">
    <source>
        <dbReference type="ARBA" id="ARBA00022729"/>
    </source>
</evidence>
<evidence type="ECO:0000256" key="5">
    <source>
        <dbReference type="ARBA" id="ARBA00022737"/>
    </source>
</evidence>
<feature type="binding site" evidence="14">
    <location>
        <position position="299"/>
    </location>
    <ligand>
        <name>Ca(2+)</name>
        <dbReference type="ChEBI" id="CHEBI:29108"/>
        <label>5</label>
    </ligand>
</feature>
<evidence type="ECO:0000256" key="13">
    <source>
        <dbReference type="PIRSR" id="PIRSR001191-2"/>
    </source>
</evidence>
<evidence type="ECO:0000256" key="7">
    <source>
        <dbReference type="ARBA" id="ARBA00022833"/>
    </source>
</evidence>
<dbReference type="PANTHER" id="PTHR10201:SF166">
    <property type="entry name" value="MATRIX METALLOPROTEINASE-19"/>
    <property type="match status" value="1"/>
</dbReference>
<evidence type="ECO:0000313" key="20">
    <source>
        <dbReference type="Ensembl" id="ENSAMXP00000054691.1"/>
    </source>
</evidence>
<dbReference type="Gene3D" id="3.40.390.10">
    <property type="entry name" value="Collagenase (Catalytic Domain)"/>
    <property type="match status" value="1"/>
</dbReference>
<dbReference type="GO" id="GO:0031012">
    <property type="term" value="C:extracellular matrix"/>
    <property type="evidence" value="ECO:0007669"/>
    <property type="project" value="InterPro"/>
</dbReference>
<dbReference type="InterPro" id="IPR036365">
    <property type="entry name" value="PGBD-like_sf"/>
</dbReference>
<dbReference type="InterPro" id="IPR006026">
    <property type="entry name" value="Peptidase_Metallo"/>
</dbReference>
<dbReference type="CDD" id="cd04278">
    <property type="entry name" value="ZnMc_MMP"/>
    <property type="match status" value="1"/>
</dbReference>
<evidence type="ECO:0000256" key="3">
    <source>
        <dbReference type="ARBA" id="ARBA00022723"/>
    </source>
</evidence>
<keyword evidence="6" id="KW-0378">Hydrolase</keyword>
<feature type="binding site" evidence="14">
    <location>
        <position position="204"/>
    </location>
    <ligand>
        <name>Ca(2+)</name>
        <dbReference type="ChEBI" id="CHEBI:29108"/>
        <label>1</label>
    </ligand>
</feature>
<dbReference type="Pfam" id="PF00045">
    <property type="entry name" value="Hemopexin"/>
    <property type="match status" value="2"/>
</dbReference>
<feature type="binding site" evidence="14">
    <location>
        <position position="385"/>
    </location>
    <ligand>
        <name>Ca(2+)</name>
        <dbReference type="ChEBI" id="CHEBI:29108"/>
        <label>5</label>
    </ligand>
</feature>
<dbReference type="FunFam" id="3.40.390.10:FF:000091">
    <property type="entry name" value="Matrix metalloproteinase-16-like Protein"/>
    <property type="match status" value="1"/>
</dbReference>
<feature type="compositionally biased region" description="Pro residues" evidence="17">
    <location>
        <begin position="271"/>
        <end position="282"/>
    </location>
</feature>
<dbReference type="InterPro" id="IPR018486">
    <property type="entry name" value="Hemopexin_CS"/>
</dbReference>
<dbReference type="SUPFAM" id="SSF55486">
    <property type="entry name" value="Metalloproteases ('zincins'), catalytic domain"/>
    <property type="match status" value="1"/>
</dbReference>
<feature type="active site" evidence="12">
    <location>
        <position position="223"/>
    </location>
</feature>
<dbReference type="SUPFAM" id="SSF50923">
    <property type="entry name" value="Hemopexin-like domain"/>
    <property type="match status" value="1"/>
</dbReference>
<dbReference type="SUPFAM" id="SSF47090">
    <property type="entry name" value="PGBD-like"/>
    <property type="match status" value="1"/>
</dbReference>
<dbReference type="PRINTS" id="PR00138">
    <property type="entry name" value="MATRIXIN"/>
</dbReference>
<keyword evidence="18" id="KW-1133">Transmembrane helix</keyword>
<evidence type="ECO:0000256" key="11">
    <source>
        <dbReference type="ARBA" id="ARBA00023157"/>
    </source>
</evidence>
<evidence type="ECO:0000256" key="2">
    <source>
        <dbReference type="ARBA" id="ARBA00022670"/>
    </source>
</evidence>
<feature type="binding site" evidence="14">
    <location>
        <position position="164"/>
    </location>
    <ligand>
        <name>Ca(2+)</name>
        <dbReference type="ChEBI" id="CHEBI:29108"/>
        <label>2</label>
    </ligand>
</feature>
<dbReference type="GO" id="GO:0030574">
    <property type="term" value="P:collagen catabolic process"/>
    <property type="evidence" value="ECO:0007669"/>
    <property type="project" value="TreeGrafter"/>
</dbReference>
<dbReference type="InterPro" id="IPR002477">
    <property type="entry name" value="Peptidoglycan-bd-like"/>
</dbReference>
<feature type="binding site" evidence="14">
    <location>
        <position position="433"/>
    </location>
    <ligand>
        <name>Ca(2+)</name>
        <dbReference type="ChEBI" id="CHEBI:29108"/>
        <label>4</label>
    </ligand>
</feature>
<evidence type="ECO:0000256" key="1">
    <source>
        <dbReference type="ARBA" id="ARBA00010370"/>
    </source>
</evidence>
<dbReference type="InterPro" id="IPR000585">
    <property type="entry name" value="Hemopexin-like_dom"/>
</dbReference>
<keyword evidence="21" id="KW-1185">Reference proteome</keyword>
<evidence type="ECO:0000256" key="9">
    <source>
        <dbReference type="ARBA" id="ARBA00023049"/>
    </source>
</evidence>
<feature type="binding site" evidence="14">
    <location>
        <position position="189"/>
    </location>
    <ligand>
        <name>Zn(2+)</name>
        <dbReference type="ChEBI" id="CHEBI:29105"/>
        <label>1</label>
    </ligand>
</feature>
<dbReference type="SMART" id="SM00120">
    <property type="entry name" value="HX"/>
    <property type="match status" value="4"/>
</dbReference>
<feature type="binding site" evidence="14">
    <location>
        <position position="201"/>
    </location>
    <ligand>
        <name>Ca(2+)</name>
        <dbReference type="ChEBI" id="CHEBI:29108"/>
        <label>3</label>
    </ligand>
</feature>
<reference evidence="20" key="4">
    <citation type="submission" date="2025-09" db="UniProtKB">
        <authorList>
            <consortium name="Ensembl"/>
        </authorList>
    </citation>
    <scope>IDENTIFICATION</scope>
</reference>
<feature type="binding site" evidence="14">
    <location>
        <position position="240"/>
    </location>
    <ligand>
        <name>Zn(2+)</name>
        <dbReference type="ChEBI" id="CHEBI:29105"/>
        <label>2</label>
        <note>catalytic</note>
    </ligand>
</feature>
<dbReference type="Proteomes" id="UP000018467">
    <property type="component" value="Unassembled WGS sequence"/>
</dbReference>
<feature type="domain" description="Peptidase metallopeptidase" evidence="19">
    <location>
        <begin position="111"/>
        <end position="267"/>
    </location>
</feature>
<keyword evidence="3 13" id="KW-0479">Metal-binding</keyword>
<evidence type="ECO:0000256" key="17">
    <source>
        <dbReference type="SAM" id="MobiDB-lite"/>
    </source>
</evidence>
<dbReference type="Pfam" id="PF01471">
    <property type="entry name" value="PG_binding_1"/>
    <property type="match status" value="1"/>
</dbReference>
<organism evidence="20 21">
    <name type="scientific">Astyanax mexicanus</name>
    <name type="common">Blind cave fish</name>
    <name type="synonym">Astyanax fasciatus mexicanus</name>
    <dbReference type="NCBI Taxonomy" id="7994"/>
    <lineage>
        <taxon>Eukaryota</taxon>
        <taxon>Metazoa</taxon>
        <taxon>Chordata</taxon>
        <taxon>Craniata</taxon>
        <taxon>Vertebrata</taxon>
        <taxon>Euteleostomi</taxon>
        <taxon>Actinopterygii</taxon>
        <taxon>Neopterygii</taxon>
        <taxon>Teleostei</taxon>
        <taxon>Ostariophysi</taxon>
        <taxon>Characiformes</taxon>
        <taxon>Characoidei</taxon>
        <taxon>Acestrorhamphidae</taxon>
        <taxon>Acestrorhamphinae</taxon>
        <taxon>Astyanax</taxon>
    </lineage>
</organism>
<comment type="cofactor">
    <cofactor evidence="14">
        <name>Zn(2+)</name>
        <dbReference type="ChEBI" id="CHEBI:29105"/>
    </cofactor>
    <text evidence="14">Binds 2 Zn(2+) ions per subunit.</text>
</comment>
<feature type="repeat" description="Hemopexin" evidence="16">
    <location>
        <begin position="379"/>
        <end position="428"/>
    </location>
</feature>
<evidence type="ECO:0000256" key="15">
    <source>
        <dbReference type="PIRSR" id="PIRSR621190-4"/>
    </source>
</evidence>
<evidence type="ECO:0000256" key="16">
    <source>
        <dbReference type="PROSITE-ProRule" id="PRU01011"/>
    </source>
</evidence>
<keyword evidence="8 14" id="KW-0106">Calcium</keyword>
<keyword evidence="18" id="KW-0472">Membrane</keyword>
<feature type="repeat" description="Hemopexin" evidence="16">
    <location>
        <begin position="337"/>
        <end position="376"/>
    </location>
</feature>
<dbReference type="GO" id="GO:0006508">
    <property type="term" value="P:proteolysis"/>
    <property type="evidence" value="ECO:0007669"/>
    <property type="project" value="UniProtKB-KW"/>
</dbReference>
<keyword evidence="5" id="KW-0677">Repeat</keyword>
<dbReference type="CDD" id="cd00094">
    <property type="entry name" value="HX"/>
    <property type="match status" value="1"/>
</dbReference>
<dbReference type="PROSITE" id="PS00024">
    <property type="entry name" value="HEMOPEXIN"/>
    <property type="match status" value="1"/>
</dbReference>
<feature type="binding site" evidence="14">
    <location>
        <position position="181"/>
    </location>
    <ligand>
        <name>Ca(2+)</name>
        <dbReference type="ChEBI" id="CHEBI:29108"/>
        <label>3</label>
    </ligand>
</feature>